<sequence>MVLQSEPIKPSWRKPDACSMVPTYLHATGPKKFSPPPCCVILFQLLQGTISAPMPCGIECLQEERGFSYLLAGKLSQFLNLIVDGSLAPPVLKAYFLGMKIITLVTEFFAYLTKK</sequence>
<dbReference type="EMBL" id="AVOT02043890">
    <property type="protein sequence ID" value="MBW0539302.1"/>
    <property type="molecule type" value="Genomic_DNA"/>
</dbReference>
<reference evidence="1" key="1">
    <citation type="submission" date="2021-03" db="EMBL/GenBank/DDBJ databases">
        <title>Draft genome sequence of rust myrtle Austropuccinia psidii MF-1, a brazilian biotype.</title>
        <authorList>
            <person name="Quecine M.C."/>
            <person name="Pachon D.M.R."/>
            <person name="Bonatelli M.L."/>
            <person name="Correr F.H."/>
            <person name="Franceschini L.M."/>
            <person name="Leite T.F."/>
            <person name="Margarido G.R.A."/>
            <person name="Almeida C.A."/>
            <person name="Ferrarezi J.A."/>
            <person name="Labate C.A."/>
        </authorList>
    </citation>
    <scope>NUCLEOTIDE SEQUENCE</scope>
    <source>
        <strain evidence="1">MF-1</strain>
    </source>
</reference>
<name>A0A9Q3FIW2_9BASI</name>
<organism evidence="1 2">
    <name type="scientific">Austropuccinia psidii MF-1</name>
    <dbReference type="NCBI Taxonomy" id="1389203"/>
    <lineage>
        <taxon>Eukaryota</taxon>
        <taxon>Fungi</taxon>
        <taxon>Dikarya</taxon>
        <taxon>Basidiomycota</taxon>
        <taxon>Pucciniomycotina</taxon>
        <taxon>Pucciniomycetes</taxon>
        <taxon>Pucciniales</taxon>
        <taxon>Sphaerophragmiaceae</taxon>
        <taxon>Austropuccinia</taxon>
    </lineage>
</organism>
<keyword evidence="2" id="KW-1185">Reference proteome</keyword>
<comment type="caution">
    <text evidence="1">The sequence shown here is derived from an EMBL/GenBank/DDBJ whole genome shotgun (WGS) entry which is preliminary data.</text>
</comment>
<protein>
    <submittedName>
        <fullName evidence="1">Uncharacterized protein</fullName>
    </submittedName>
</protein>
<dbReference type="AlphaFoldDB" id="A0A9Q3FIW2"/>
<accession>A0A9Q3FIW2</accession>
<proteinExistence type="predicted"/>
<evidence type="ECO:0000313" key="2">
    <source>
        <dbReference type="Proteomes" id="UP000765509"/>
    </source>
</evidence>
<dbReference type="Proteomes" id="UP000765509">
    <property type="component" value="Unassembled WGS sequence"/>
</dbReference>
<gene>
    <name evidence="1" type="ORF">O181_079017</name>
</gene>
<evidence type="ECO:0000313" key="1">
    <source>
        <dbReference type="EMBL" id="MBW0539302.1"/>
    </source>
</evidence>